<evidence type="ECO:0000256" key="9">
    <source>
        <dbReference type="ARBA" id="ARBA00022598"/>
    </source>
</evidence>
<evidence type="ECO:0000256" key="10">
    <source>
        <dbReference type="ARBA" id="ARBA00022723"/>
    </source>
</evidence>
<comment type="cofactor">
    <cofactor evidence="1">
        <name>Mg(2+)</name>
        <dbReference type="ChEBI" id="CHEBI:18420"/>
    </cofactor>
</comment>
<dbReference type="EMBL" id="ABVL01000005">
    <property type="protein sequence ID" value="EDY20104.1"/>
    <property type="molecule type" value="Genomic_DNA"/>
</dbReference>
<organism evidence="25 26">
    <name type="scientific">Chthoniobacter flavus Ellin428</name>
    <dbReference type="NCBI Taxonomy" id="497964"/>
    <lineage>
        <taxon>Bacteria</taxon>
        <taxon>Pseudomonadati</taxon>
        <taxon>Verrucomicrobiota</taxon>
        <taxon>Spartobacteria</taxon>
        <taxon>Chthoniobacterales</taxon>
        <taxon>Chthoniobacteraceae</taxon>
        <taxon>Chthoniobacter</taxon>
    </lineage>
</organism>
<evidence type="ECO:0000256" key="22">
    <source>
        <dbReference type="PIRNR" id="PIRNR001563"/>
    </source>
</evidence>
<proteinExistence type="inferred from homology"/>
<comment type="pathway">
    <text evidence="3">Cofactor biosynthesis; tetrahydrofolate biosynthesis; 7,8-dihydrofolate from 2-amino-4-hydroxy-6-hydroxymethyl-7,8-dihydropteridine diphosphate and 4-aminobenzoate: step 2/2.</text>
</comment>
<keyword evidence="10" id="KW-0479">Metal-binding</keyword>
<comment type="catalytic activity">
    <reaction evidence="20">
        <text>(6R)-5,10-methylenetetrahydrofolyl-(gamma-L-Glu)(n) + L-glutamate + ATP = (6R)-5,10-methylenetetrahydrofolyl-(gamma-L-Glu)(n+1) + ADP + phosphate + H(+)</text>
        <dbReference type="Rhea" id="RHEA:51912"/>
        <dbReference type="Rhea" id="RHEA-COMP:13257"/>
        <dbReference type="Rhea" id="RHEA-COMP:13258"/>
        <dbReference type="ChEBI" id="CHEBI:15378"/>
        <dbReference type="ChEBI" id="CHEBI:29985"/>
        <dbReference type="ChEBI" id="CHEBI:30616"/>
        <dbReference type="ChEBI" id="CHEBI:43474"/>
        <dbReference type="ChEBI" id="CHEBI:136572"/>
        <dbReference type="ChEBI" id="CHEBI:456216"/>
        <dbReference type="EC" id="6.3.2.17"/>
    </reaction>
</comment>
<dbReference type="EC" id="6.3.2.12" evidence="6"/>
<evidence type="ECO:0000259" key="23">
    <source>
        <dbReference type="Pfam" id="PF02875"/>
    </source>
</evidence>
<dbReference type="NCBIfam" id="TIGR01499">
    <property type="entry name" value="folC"/>
    <property type="match status" value="1"/>
</dbReference>
<dbReference type="Proteomes" id="UP000005824">
    <property type="component" value="Unassembled WGS sequence"/>
</dbReference>
<name>B4CZE0_9BACT</name>
<dbReference type="AlphaFoldDB" id="B4CZE0"/>
<sequence length="408" mass="43881">MNYGEAVDWLYASQLHGIKLGLENIQRLVETLKIDVAGPRAPKFLHIAGTNGKGSVCAMLDACCRAAGLRTGLFTSPHLITFRERIRLDGEMISEAEVAEGLTKIRTLAENWDHEPTFFEITTALALAWFQAKGAEIVVLETGMGGRLDATNVVSPVACVLTPIDLDHQQWLGESLGAIAREKAGILKQGVPAVSAPQADEVGAVFAEVATEKQVALEYIPTPLAGYEVALAGSHQMWNAALAVRALSLAGLPVSEEAIVRGLREVSWPGRFQHVQSRFIIDGAHNPAAARRLATTWREVFGDKRASLILGVLRDKDVNGICEALLPIAGRILTVPVNNPRSATSMEVARAIGKIAPRLECIVVRDLPAAIRIAQSMERKTLITGSLFLAGEALAFLEAQPAPEQSSQ</sequence>
<reference evidence="25 26" key="1">
    <citation type="journal article" date="2011" name="J. Bacteriol.">
        <title>Genome sequence of Chthoniobacter flavus Ellin428, an aerobic heterotrophic soil bacterium.</title>
        <authorList>
            <person name="Kant R."/>
            <person name="van Passel M.W."/>
            <person name="Palva A."/>
            <person name="Lucas S."/>
            <person name="Lapidus A."/>
            <person name="Glavina Del Rio T."/>
            <person name="Dalin E."/>
            <person name="Tice H."/>
            <person name="Bruce D."/>
            <person name="Goodwin L."/>
            <person name="Pitluck S."/>
            <person name="Larimer F.W."/>
            <person name="Land M.L."/>
            <person name="Hauser L."/>
            <person name="Sangwan P."/>
            <person name="de Vos W.M."/>
            <person name="Janssen P.H."/>
            <person name="Smidt H."/>
        </authorList>
    </citation>
    <scope>NUCLEOTIDE SEQUENCE [LARGE SCALE GENOMIC DNA]</scope>
    <source>
        <strain evidence="25 26">Ellin428</strain>
    </source>
</reference>
<comment type="pathway">
    <text evidence="4">Cofactor biosynthesis; tetrahydrofolylpolyglutamate biosynthesis.</text>
</comment>
<comment type="caution">
    <text evidence="25">The sequence shown here is derived from an EMBL/GenBank/DDBJ whole genome shotgun (WGS) entry which is preliminary data.</text>
</comment>
<dbReference type="FunFam" id="3.40.1190.10:FF:000011">
    <property type="entry name" value="Folylpolyglutamate synthase/dihydrofolate synthase"/>
    <property type="match status" value="1"/>
</dbReference>
<evidence type="ECO:0000256" key="20">
    <source>
        <dbReference type="ARBA" id="ARBA00049035"/>
    </source>
</evidence>
<evidence type="ECO:0000256" key="19">
    <source>
        <dbReference type="ARBA" id="ARBA00047808"/>
    </source>
</evidence>
<evidence type="ECO:0000256" key="6">
    <source>
        <dbReference type="ARBA" id="ARBA00013023"/>
    </source>
</evidence>
<evidence type="ECO:0000256" key="17">
    <source>
        <dbReference type="ARBA" id="ARBA00032510"/>
    </source>
</evidence>
<dbReference type="InterPro" id="IPR013221">
    <property type="entry name" value="Mur_ligase_cen"/>
</dbReference>
<protein>
    <recommendedName>
        <fullName evidence="8">Dihydrofolate synthase/folylpolyglutamate synthase</fullName>
        <ecNumber evidence="6">6.3.2.12</ecNumber>
        <ecNumber evidence="7">6.3.2.17</ecNumber>
    </recommendedName>
    <alternativeName>
        <fullName evidence="17">Folylpoly-gamma-glutamate synthetase-dihydrofolate synthetase</fullName>
    </alternativeName>
    <alternativeName>
        <fullName evidence="15">Folylpolyglutamate synthetase</fullName>
    </alternativeName>
    <alternativeName>
        <fullName evidence="16">Tetrahydrofolylpolyglutamate synthase</fullName>
    </alternativeName>
</protein>
<dbReference type="GO" id="GO:0008841">
    <property type="term" value="F:dihydrofolate synthase activity"/>
    <property type="evidence" value="ECO:0007669"/>
    <property type="project" value="UniProtKB-EC"/>
</dbReference>
<evidence type="ECO:0000256" key="1">
    <source>
        <dbReference type="ARBA" id="ARBA00001946"/>
    </source>
</evidence>
<dbReference type="SUPFAM" id="SSF53244">
    <property type="entry name" value="MurD-like peptide ligases, peptide-binding domain"/>
    <property type="match status" value="1"/>
</dbReference>
<dbReference type="SUPFAM" id="SSF53623">
    <property type="entry name" value="MurD-like peptide ligases, catalytic domain"/>
    <property type="match status" value="1"/>
</dbReference>
<dbReference type="RefSeq" id="WP_006979353.1">
    <property type="nucleotide sequence ID" value="NZ_ABVL01000005.1"/>
</dbReference>
<evidence type="ECO:0000256" key="7">
    <source>
        <dbReference type="ARBA" id="ARBA00013025"/>
    </source>
</evidence>
<comment type="catalytic activity">
    <reaction evidence="19">
        <text>10-formyltetrahydrofolyl-(gamma-L-Glu)(n) + L-glutamate + ATP = 10-formyltetrahydrofolyl-(gamma-L-Glu)(n+1) + ADP + phosphate + H(+)</text>
        <dbReference type="Rhea" id="RHEA:51904"/>
        <dbReference type="Rhea" id="RHEA-COMP:13088"/>
        <dbReference type="Rhea" id="RHEA-COMP:14300"/>
        <dbReference type="ChEBI" id="CHEBI:15378"/>
        <dbReference type="ChEBI" id="CHEBI:29985"/>
        <dbReference type="ChEBI" id="CHEBI:30616"/>
        <dbReference type="ChEBI" id="CHEBI:43474"/>
        <dbReference type="ChEBI" id="CHEBI:134413"/>
        <dbReference type="ChEBI" id="CHEBI:456216"/>
        <dbReference type="EC" id="6.3.2.17"/>
    </reaction>
</comment>
<feature type="domain" description="Mur ligase C-terminal" evidence="23">
    <location>
        <begin position="270"/>
        <end position="378"/>
    </location>
</feature>
<keyword evidence="12 22" id="KW-0067">ATP-binding</keyword>
<evidence type="ECO:0000256" key="8">
    <source>
        <dbReference type="ARBA" id="ARBA00019357"/>
    </source>
</evidence>
<dbReference type="Gene3D" id="3.40.1190.10">
    <property type="entry name" value="Mur-like, catalytic domain"/>
    <property type="match status" value="1"/>
</dbReference>
<dbReference type="InParanoid" id="B4CZE0"/>
<evidence type="ECO:0000256" key="21">
    <source>
        <dbReference type="ARBA" id="ARBA00049161"/>
    </source>
</evidence>
<dbReference type="PIRSF" id="PIRSF001563">
    <property type="entry name" value="Folylpolyglu_synth"/>
    <property type="match status" value="1"/>
</dbReference>
<keyword evidence="11 22" id="KW-0547">Nucleotide-binding</keyword>
<evidence type="ECO:0000259" key="24">
    <source>
        <dbReference type="Pfam" id="PF08245"/>
    </source>
</evidence>
<keyword evidence="14" id="KW-0289">Folate biosynthesis</keyword>
<comment type="function">
    <text evidence="2">Functions in two distinct reactions of the de novo folate biosynthetic pathway. Catalyzes the addition of a glutamate residue to dihydropteroate (7,8-dihydropteroate or H2Pte) to form dihydrofolate (7,8-dihydrofolate monoglutamate or H2Pte-Glu). Also catalyzes successive additions of L-glutamate to tetrahydrofolate or 10-formyltetrahydrofolate or 5,10-methylenetetrahydrofolate, leading to folylpolyglutamate derivatives.</text>
</comment>
<dbReference type="InterPro" id="IPR036615">
    <property type="entry name" value="Mur_ligase_C_dom_sf"/>
</dbReference>
<comment type="similarity">
    <text evidence="5 22">Belongs to the folylpolyglutamate synthase family.</text>
</comment>
<dbReference type="PANTHER" id="PTHR11136">
    <property type="entry name" value="FOLYLPOLYGLUTAMATE SYNTHASE-RELATED"/>
    <property type="match status" value="1"/>
</dbReference>
<keyword evidence="13" id="KW-0460">Magnesium</keyword>
<evidence type="ECO:0000256" key="12">
    <source>
        <dbReference type="ARBA" id="ARBA00022840"/>
    </source>
</evidence>
<accession>B4CZE0</accession>
<dbReference type="InterPro" id="IPR036565">
    <property type="entry name" value="Mur-like_cat_sf"/>
</dbReference>
<dbReference type="PROSITE" id="PS01012">
    <property type="entry name" value="FOLYLPOLYGLU_SYNT_2"/>
    <property type="match status" value="1"/>
</dbReference>
<dbReference type="InterPro" id="IPR004101">
    <property type="entry name" value="Mur_ligase_C"/>
</dbReference>
<gene>
    <name evidence="25" type="ORF">CfE428DRAFT_2028</name>
</gene>
<evidence type="ECO:0000256" key="5">
    <source>
        <dbReference type="ARBA" id="ARBA00008276"/>
    </source>
</evidence>
<dbReference type="GO" id="GO:0004326">
    <property type="term" value="F:tetrahydrofolylpolyglutamate synthase activity"/>
    <property type="evidence" value="ECO:0007669"/>
    <property type="project" value="UniProtKB-EC"/>
</dbReference>
<evidence type="ECO:0000256" key="15">
    <source>
        <dbReference type="ARBA" id="ARBA00030048"/>
    </source>
</evidence>
<evidence type="ECO:0000256" key="16">
    <source>
        <dbReference type="ARBA" id="ARBA00030592"/>
    </source>
</evidence>
<dbReference type="InterPro" id="IPR001645">
    <property type="entry name" value="Folylpolyglutamate_synth"/>
</dbReference>
<feature type="domain" description="Mur ligase central" evidence="24">
    <location>
        <begin position="47"/>
        <end position="191"/>
    </location>
</feature>
<dbReference type="GO" id="GO:0005737">
    <property type="term" value="C:cytoplasm"/>
    <property type="evidence" value="ECO:0007669"/>
    <property type="project" value="TreeGrafter"/>
</dbReference>
<dbReference type="eggNOG" id="COG0285">
    <property type="taxonomic scope" value="Bacteria"/>
</dbReference>
<comment type="catalytic activity">
    <reaction evidence="21">
        <text>7,8-dihydropteroate + L-glutamate + ATP = 7,8-dihydrofolate + ADP + phosphate + H(+)</text>
        <dbReference type="Rhea" id="RHEA:23584"/>
        <dbReference type="ChEBI" id="CHEBI:15378"/>
        <dbReference type="ChEBI" id="CHEBI:17839"/>
        <dbReference type="ChEBI" id="CHEBI:29985"/>
        <dbReference type="ChEBI" id="CHEBI:30616"/>
        <dbReference type="ChEBI" id="CHEBI:43474"/>
        <dbReference type="ChEBI" id="CHEBI:57451"/>
        <dbReference type="ChEBI" id="CHEBI:456216"/>
        <dbReference type="EC" id="6.3.2.12"/>
    </reaction>
</comment>
<dbReference type="GO" id="GO:0046872">
    <property type="term" value="F:metal ion binding"/>
    <property type="evidence" value="ECO:0007669"/>
    <property type="project" value="UniProtKB-KW"/>
</dbReference>
<comment type="catalytic activity">
    <reaction evidence="18">
        <text>(6S)-5,6,7,8-tetrahydrofolyl-(gamma-L-Glu)(n) + L-glutamate + ATP = (6S)-5,6,7,8-tetrahydrofolyl-(gamma-L-Glu)(n+1) + ADP + phosphate + H(+)</text>
        <dbReference type="Rhea" id="RHEA:10580"/>
        <dbReference type="Rhea" id="RHEA-COMP:14738"/>
        <dbReference type="Rhea" id="RHEA-COMP:14740"/>
        <dbReference type="ChEBI" id="CHEBI:15378"/>
        <dbReference type="ChEBI" id="CHEBI:29985"/>
        <dbReference type="ChEBI" id="CHEBI:30616"/>
        <dbReference type="ChEBI" id="CHEBI:43474"/>
        <dbReference type="ChEBI" id="CHEBI:141005"/>
        <dbReference type="ChEBI" id="CHEBI:456216"/>
        <dbReference type="EC" id="6.3.2.17"/>
    </reaction>
</comment>
<evidence type="ECO:0000256" key="18">
    <source>
        <dbReference type="ARBA" id="ARBA00047493"/>
    </source>
</evidence>
<evidence type="ECO:0000313" key="26">
    <source>
        <dbReference type="Proteomes" id="UP000005824"/>
    </source>
</evidence>
<dbReference type="GO" id="GO:0005524">
    <property type="term" value="F:ATP binding"/>
    <property type="evidence" value="ECO:0007669"/>
    <property type="project" value="UniProtKB-KW"/>
</dbReference>
<evidence type="ECO:0000256" key="3">
    <source>
        <dbReference type="ARBA" id="ARBA00004799"/>
    </source>
</evidence>
<dbReference type="Pfam" id="PF02875">
    <property type="entry name" value="Mur_ligase_C"/>
    <property type="match status" value="1"/>
</dbReference>
<dbReference type="EC" id="6.3.2.17" evidence="7"/>
<dbReference type="Pfam" id="PF08245">
    <property type="entry name" value="Mur_ligase_M"/>
    <property type="match status" value="1"/>
</dbReference>
<dbReference type="Gene3D" id="3.90.190.20">
    <property type="entry name" value="Mur ligase, C-terminal domain"/>
    <property type="match status" value="1"/>
</dbReference>
<evidence type="ECO:0000313" key="25">
    <source>
        <dbReference type="EMBL" id="EDY20104.1"/>
    </source>
</evidence>
<keyword evidence="26" id="KW-1185">Reference proteome</keyword>
<evidence type="ECO:0000256" key="11">
    <source>
        <dbReference type="ARBA" id="ARBA00022741"/>
    </source>
</evidence>
<evidence type="ECO:0000256" key="13">
    <source>
        <dbReference type="ARBA" id="ARBA00022842"/>
    </source>
</evidence>
<evidence type="ECO:0000256" key="4">
    <source>
        <dbReference type="ARBA" id="ARBA00005150"/>
    </source>
</evidence>
<dbReference type="FunCoup" id="B4CZE0">
    <property type="interactions" value="579"/>
</dbReference>
<dbReference type="GO" id="GO:0046656">
    <property type="term" value="P:folic acid biosynthetic process"/>
    <property type="evidence" value="ECO:0007669"/>
    <property type="project" value="UniProtKB-KW"/>
</dbReference>
<evidence type="ECO:0000256" key="2">
    <source>
        <dbReference type="ARBA" id="ARBA00002714"/>
    </source>
</evidence>
<evidence type="ECO:0000256" key="14">
    <source>
        <dbReference type="ARBA" id="ARBA00022909"/>
    </source>
</evidence>
<keyword evidence="9 22" id="KW-0436">Ligase</keyword>
<dbReference type="STRING" id="497964.CfE428DRAFT_2028"/>
<dbReference type="InterPro" id="IPR018109">
    <property type="entry name" value="Folylpolyglutamate_synth_CS"/>
</dbReference>
<dbReference type="PANTHER" id="PTHR11136:SF0">
    <property type="entry name" value="DIHYDROFOLATE SYNTHETASE-RELATED"/>
    <property type="match status" value="1"/>
</dbReference>